<name>R4KBL8_9FIRM</name>
<dbReference type="Proteomes" id="UP000013520">
    <property type="component" value="Chromosome"/>
</dbReference>
<dbReference type="AlphaFoldDB" id="R4KBL8"/>
<dbReference type="EMBL" id="CP003273">
    <property type="protein sequence ID" value="AGL00563.1"/>
    <property type="molecule type" value="Genomic_DNA"/>
</dbReference>
<proteinExistence type="predicted"/>
<keyword evidence="2" id="KW-1185">Reference proteome</keyword>
<evidence type="ECO:0000313" key="1">
    <source>
        <dbReference type="EMBL" id="AGL00563.1"/>
    </source>
</evidence>
<evidence type="ECO:0000313" key="2">
    <source>
        <dbReference type="Proteomes" id="UP000013520"/>
    </source>
</evidence>
<gene>
    <name evidence="1" type="ORF">Desgi_1029</name>
</gene>
<dbReference type="KEGG" id="dgi:Desgi_1029"/>
<accession>R4KBL8</accession>
<protein>
    <submittedName>
        <fullName evidence="1">Uncharacterized protein</fullName>
    </submittedName>
</protein>
<dbReference type="STRING" id="767817.Desgi_1029"/>
<sequence>MGTEKHFVERNSKIHLPATKAGKVPCKPRHVRRAARVVRQRPRLPLEVSVN</sequence>
<reference evidence="1 2" key="1">
    <citation type="submission" date="2012-01" db="EMBL/GenBank/DDBJ databases">
        <title>Complete sequence of Desulfotomaculum gibsoniae DSM 7213.</title>
        <authorList>
            <consortium name="US DOE Joint Genome Institute"/>
            <person name="Lucas S."/>
            <person name="Han J."/>
            <person name="Lapidus A."/>
            <person name="Cheng J.-F."/>
            <person name="Goodwin L."/>
            <person name="Pitluck S."/>
            <person name="Peters L."/>
            <person name="Ovchinnikova G."/>
            <person name="Teshima H."/>
            <person name="Detter J.C."/>
            <person name="Han C."/>
            <person name="Tapia R."/>
            <person name="Land M."/>
            <person name="Hauser L."/>
            <person name="Kyrpides N."/>
            <person name="Ivanova N."/>
            <person name="Pagani I."/>
            <person name="Parshina S."/>
            <person name="Plugge C."/>
            <person name="Muyzer G."/>
            <person name="Kuever J."/>
            <person name="Ivanova A."/>
            <person name="Nazina T."/>
            <person name="Klenk H.-P."/>
            <person name="Brambilla E."/>
            <person name="Spring S."/>
            <person name="Stams A.F."/>
            <person name="Woyke T."/>
        </authorList>
    </citation>
    <scope>NUCLEOTIDE SEQUENCE [LARGE SCALE GENOMIC DNA]</scope>
    <source>
        <strain evidence="1 2">DSM 7213</strain>
    </source>
</reference>
<dbReference type="HOGENOM" id="CLU_3098092_0_0_9"/>
<organism evidence="1 2">
    <name type="scientific">Desulfoscipio gibsoniae DSM 7213</name>
    <dbReference type="NCBI Taxonomy" id="767817"/>
    <lineage>
        <taxon>Bacteria</taxon>
        <taxon>Bacillati</taxon>
        <taxon>Bacillota</taxon>
        <taxon>Clostridia</taxon>
        <taxon>Eubacteriales</taxon>
        <taxon>Desulfallaceae</taxon>
        <taxon>Desulfoscipio</taxon>
    </lineage>
</organism>